<gene>
    <name evidence="2" type="ORF">SCARUB_00031</name>
</gene>
<evidence type="ECO:0000313" key="3">
    <source>
        <dbReference type="Proteomes" id="UP000094056"/>
    </source>
</evidence>
<proteinExistence type="predicted"/>
<dbReference type="AlphaFoldDB" id="A0A1E3XGM0"/>
<dbReference type="PROSITE" id="PS51186">
    <property type="entry name" value="GNAT"/>
    <property type="match status" value="1"/>
</dbReference>
<dbReference type="SUPFAM" id="SSF55729">
    <property type="entry name" value="Acyl-CoA N-acyltransferases (Nat)"/>
    <property type="match status" value="1"/>
</dbReference>
<evidence type="ECO:0000313" key="2">
    <source>
        <dbReference type="EMBL" id="ODS34771.1"/>
    </source>
</evidence>
<accession>A0A1E3XGM0</accession>
<evidence type="ECO:0000259" key="1">
    <source>
        <dbReference type="PROSITE" id="PS51186"/>
    </source>
</evidence>
<dbReference type="Proteomes" id="UP000094056">
    <property type="component" value="Unassembled WGS sequence"/>
</dbReference>
<dbReference type="InterPro" id="IPR000182">
    <property type="entry name" value="GNAT_dom"/>
</dbReference>
<sequence length="697" mass="80131">MKIEVVDSESPYLQSVKLLWRTSSTTLGFFPDGAFEEYAAKRNILVAIDDENRCIGYLLYRSYRGRVVTIHHLCINKAMRGQGIAKKLVAYLKTITKDHYGIRLSCRRDFEANKIWPRLGFVAQSNIPGKNKEGKELTVWWLDYGHPNLFTLAVKNQVVSKLKVVIDANIFFDLNDKNGNEESKALQADWLQDNLELCITDELFNEINRNENTLERRKKFNLARNRYTCVNCQPVQVEKVTASIRHLFPKKITESDQSDLYQLAKTIASETQFFVTRDGNMLEKRAEQIYDTFGISIVSPAGLISKLDEFRRETEYKASRFAGTLSKTKRVQSGEETVLTQYFQPSNLGETKVKFQQRLRQYIAYPERYTCKVALDKKDTPLALVVYEKQNLHELGIPMFRVKRGSLAGTLARYLIFQSVILSSKEQRTFTKVTDPFLEDIILVALQEDGFFQVKNSWLKANLAVLETSDLLAKRLLNLSSINDKEYNILSELATILQQDSSINDSKTMADIEQALWPAKIANANIPTFIVPIKALWAHHLFDKNLANQTLFGAKLALAFNRESVYYRSKHFPAGLKAPGRILWYISSDPKYFGTKHIRACSRLDEITIGQPKTLYKQFRRLGVYKWENIFSIAKKDNNLNIMAIRFSDTELFTNPIPLKRVKSILTKAAYLPNFRSPRQVSSQIFSEIYSIGQQLK</sequence>
<dbReference type="CDD" id="cd04301">
    <property type="entry name" value="NAT_SF"/>
    <property type="match status" value="1"/>
</dbReference>
<protein>
    <submittedName>
        <fullName evidence="2">Acetyltransferase (GNAT) family protein</fullName>
    </submittedName>
</protein>
<dbReference type="Pfam" id="PF13673">
    <property type="entry name" value="Acetyltransf_10"/>
    <property type="match status" value="1"/>
</dbReference>
<dbReference type="GO" id="GO:0016747">
    <property type="term" value="F:acyltransferase activity, transferring groups other than amino-acyl groups"/>
    <property type="evidence" value="ECO:0007669"/>
    <property type="project" value="InterPro"/>
</dbReference>
<dbReference type="PATRIC" id="fig|1872076.5.peg.37"/>
<name>A0A1E3XGM0_9BACT</name>
<organism evidence="2 3">
    <name type="scientific">Candidatus Scalindua rubra</name>
    <dbReference type="NCBI Taxonomy" id="1872076"/>
    <lineage>
        <taxon>Bacteria</taxon>
        <taxon>Pseudomonadati</taxon>
        <taxon>Planctomycetota</taxon>
        <taxon>Candidatus Brocadiia</taxon>
        <taxon>Candidatus Brocadiales</taxon>
        <taxon>Candidatus Scalinduaceae</taxon>
        <taxon>Candidatus Scalindua</taxon>
    </lineage>
</organism>
<dbReference type="EMBL" id="MAYW01000001">
    <property type="protein sequence ID" value="ODS34771.1"/>
    <property type="molecule type" value="Genomic_DNA"/>
</dbReference>
<dbReference type="Gene3D" id="3.40.630.30">
    <property type="match status" value="1"/>
</dbReference>
<dbReference type="InterPro" id="IPR016181">
    <property type="entry name" value="Acyl_CoA_acyltransferase"/>
</dbReference>
<keyword evidence="2" id="KW-0808">Transferase</keyword>
<dbReference type="CDD" id="cd18700">
    <property type="entry name" value="PIN_GNAT-like"/>
    <property type="match status" value="1"/>
</dbReference>
<reference evidence="2 3" key="1">
    <citation type="submission" date="2016-07" db="EMBL/GenBank/DDBJ databases">
        <title>Draft genome of Scalindua rubra, obtained from a brine-seawater interface in the Red Sea, sheds light on salt adaptation in anammox bacteria.</title>
        <authorList>
            <person name="Speth D.R."/>
            <person name="Lagkouvardos I."/>
            <person name="Wang Y."/>
            <person name="Qian P.-Y."/>
            <person name="Dutilh B.E."/>
            <person name="Jetten M.S."/>
        </authorList>
    </citation>
    <scope>NUCLEOTIDE SEQUENCE [LARGE SCALE GENOMIC DNA]</scope>
    <source>
        <strain evidence="2">BSI-1</strain>
    </source>
</reference>
<comment type="caution">
    <text evidence="2">The sequence shown here is derived from an EMBL/GenBank/DDBJ whole genome shotgun (WGS) entry which is preliminary data.</text>
</comment>
<feature type="domain" description="N-acetyltransferase" evidence="1">
    <location>
        <begin position="1"/>
        <end position="138"/>
    </location>
</feature>